<dbReference type="InterPro" id="IPR013656">
    <property type="entry name" value="PAS_4"/>
</dbReference>
<evidence type="ECO:0000256" key="3">
    <source>
        <dbReference type="ARBA" id="ARBA00022553"/>
    </source>
</evidence>
<dbReference type="PROSITE" id="PS50113">
    <property type="entry name" value="PAC"/>
    <property type="match status" value="1"/>
</dbReference>
<keyword evidence="3 11" id="KW-0597">Phosphoprotein</keyword>
<evidence type="ECO:0000256" key="9">
    <source>
        <dbReference type="ARBA" id="ARBA00059827"/>
    </source>
</evidence>
<dbReference type="InterPro" id="IPR001789">
    <property type="entry name" value="Sig_transdc_resp-reg_receiver"/>
</dbReference>
<evidence type="ECO:0000256" key="11">
    <source>
        <dbReference type="PROSITE-ProRule" id="PRU00169"/>
    </source>
</evidence>
<feature type="domain" description="Histidine kinase" evidence="12">
    <location>
        <begin position="647"/>
        <end position="737"/>
    </location>
</feature>
<feature type="domain" description="PAS" evidence="14">
    <location>
        <begin position="398"/>
        <end position="468"/>
    </location>
</feature>
<keyword evidence="5" id="KW-0547">Nucleotide-binding</keyword>
<dbReference type="FunFam" id="3.30.450.20:FF:000060">
    <property type="entry name" value="Sensor protein FixL"/>
    <property type="match status" value="1"/>
</dbReference>
<dbReference type="InterPro" id="IPR011712">
    <property type="entry name" value="Sig_transdc_His_kin_sub3_dim/P"/>
</dbReference>
<dbReference type="GO" id="GO:0006355">
    <property type="term" value="P:regulation of DNA-templated transcription"/>
    <property type="evidence" value="ECO:0007669"/>
    <property type="project" value="InterPro"/>
</dbReference>
<protein>
    <recommendedName>
        <fullName evidence="10">Sensor protein FixL</fullName>
        <ecNumber evidence="2">2.7.13.3</ecNumber>
    </recommendedName>
</protein>
<dbReference type="PANTHER" id="PTHR24421">
    <property type="entry name" value="NITRATE/NITRITE SENSOR PROTEIN NARX-RELATED"/>
    <property type="match status" value="1"/>
</dbReference>
<proteinExistence type="predicted"/>
<dbReference type="GO" id="GO:0016020">
    <property type="term" value="C:membrane"/>
    <property type="evidence" value="ECO:0007669"/>
    <property type="project" value="InterPro"/>
</dbReference>
<dbReference type="InterPro" id="IPR005467">
    <property type="entry name" value="His_kinase_dom"/>
</dbReference>
<dbReference type="SMART" id="SM00448">
    <property type="entry name" value="REC"/>
    <property type="match status" value="1"/>
</dbReference>
<dbReference type="SUPFAM" id="SSF55785">
    <property type="entry name" value="PYP-like sensor domain (PAS domain)"/>
    <property type="match status" value="3"/>
</dbReference>
<keyword evidence="6 16" id="KW-0418">Kinase</keyword>
<dbReference type="Gene3D" id="1.20.5.1930">
    <property type="match status" value="1"/>
</dbReference>
<dbReference type="CDD" id="cd16917">
    <property type="entry name" value="HATPase_UhpB-NarQ-NarX-like"/>
    <property type="match status" value="1"/>
</dbReference>
<dbReference type="GO" id="GO:0000155">
    <property type="term" value="F:phosphorelay sensor kinase activity"/>
    <property type="evidence" value="ECO:0007669"/>
    <property type="project" value="InterPro"/>
</dbReference>
<dbReference type="CDD" id="cd00156">
    <property type="entry name" value="REC"/>
    <property type="match status" value="1"/>
</dbReference>
<feature type="domain" description="PAC" evidence="15">
    <location>
        <begin position="475"/>
        <end position="525"/>
    </location>
</feature>
<dbReference type="InterPro" id="IPR000014">
    <property type="entry name" value="PAS"/>
</dbReference>
<dbReference type="NCBIfam" id="TIGR00229">
    <property type="entry name" value="sensory_box"/>
    <property type="match status" value="2"/>
</dbReference>
<dbReference type="Pfam" id="PF08448">
    <property type="entry name" value="PAS_4"/>
    <property type="match status" value="2"/>
</dbReference>
<dbReference type="Gene3D" id="3.40.50.2300">
    <property type="match status" value="1"/>
</dbReference>
<sequence>MNEPIAPEVALAEAYNSVLVIDDDPQIQSLLRFAMEQDGHPCLTTDSAETALTWLAYRTFGVVIVDLSLPGLGGLEFLAELSKLEIDTIPIVITASTDVDSVIQATRLGAINYLNKPIKLELLRRVVDLGLEMGRNRRSERAFRQLQQERAALFDASPDAILIVDAQEICVHANASSERLFSCTRNAIIGKRLGSNLGDPVAIALRKLVKLACESSMQRPQRLLPIGDETIVSVIAAPIGSESASNRRVVLILREITQEIRSQQRIQSTRDFYQSALDALTSEIAILDSTGTIIAVNAAWRDFGSEHQLSLPNHGIGSNYLTACMGTAEGREIAAGIRAVASGNQSVFIRQYPCPRPHRVDWFMIRVTRFGDTGEPFIVVAHQDVTDRVEVEQEMRVRDTHKQAILNTAVDAIITICDRGIIESYNRACQTIFGYSSDEVIGQNVSLLMDDPYRQEHDEYLRHYLKTGEKRVIGFRREVRGRRKDGSVLPLELAVSEVWLAGQRKFVGILRDISELKRVEGIRTRLLRELLTAQEDERRRVARELHDGIGQSLVSLKFGLQAISQAKTIQEIIDRASRLSQLAAEGLEEVRRMAQGLRPSVLDDLGLSAAIERLLGNFTKVHGIRSEFVAPDDAPMARLPVEVETTVYRIVQEALSNIAKHANARSVDVVLETSSRLVRAVIVDDGIGFVGTQSPQASGGLGLSGMRERAALLGGTVIVESIPEHGTTIVVEIPLSRER</sequence>
<comment type="catalytic activity">
    <reaction evidence="1">
        <text>ATP + protein L-histidine = ADP + protein N-phospho-L-histidine.</text>
        <dbReference type="EC" id="2.7.13.3"/>
    </reaction>
</comment>
<dbReference type="Gene3D" id="3.30.565.10">
    <property type="entry name" value="Histidine kinase-like ATPase, C-terminal domain"/>
    <property type="match status" value="1"/>
</dbReference>
<evidence type="ECO:0000313" key="16">
    <source>
        <dbReference type="EMBL" id="VIP03539.1"/>
    </source>
</evidence>
<dbReference type="PROSITE" id="PS50109">
    <property type="entry name" value="HIS_KIN"/>
    <property type="match status" value="1"/>
</dbReference>
<dbReference type="KEGG" id="tim:GMBLW1_04210"/>
<dbReference type="Gene3D" id="3.30.450.20">
    <property type="entry name" value="PAS domain"/>
    <property type="match status" value="3"/>
</dbReference>
<dbReference type="InterPro" id="IPR000700">
    <property type="entry name" value="PAS-assoc_C"/>
</dbReference>
<dbReference type="EMBL" id="LR586016">
    <property type="protein sequence ID" value="VIP03539.1"/>
    <property type="molecule type" value="Genomic_DNA"/>
</dbReference>
<dbReference type="PANTHER" id="PTHR24421:SF10">
    <property type="entry name" value="NITRATE_NITRITE SENSOR PROTEIN NARQ"/>
    <property type="match status" value="1"/>
</dbReference>
<dbReference type="RefSeq" id="WP_162658673.1">
    <property type="nucleotide sequence ID" value="NZ_LR593887.1"/>
</dbReference>
<keyword evidence="17" id="KW-1185">Reference proteome</keyword>
<evidence type="ECO:0000256" key="2">
    <source>
        <dbReference type="ARBA" id="ARBA00012438"/>
    </source>
</evidence>
<organism evidence="16">
    <name type="scientific">Tuwongella immobilis</name>
    <dbReference type="NCBI Taxonomy" id="692036"/>
    <lineage>
        <taxon>Bacteria</taxon>
        <taxon>Pseudomonadati</taxon>
        <taxon>Planctomycetota</taxon>
        <taxon>Planctomycetia</taxon>
        <taxon>Gemmatales</taxon>
        <taxon>Gemmataceae</taxon>
        <taxon>Tuwongella</taxon>
    </lineage>
</organism>
<evidence type="ECO:0000256" key="10">
    <source>
        <dbReference type="ARBA" id="ARBA00070616"/>
    </source>
</evidence>
<evidence type="ECO:0000256" key="4">
    <source>
        <dbReference type="ARBA" id="ARBA00022679"/>
    </source>
</evidence>
<dbReference type="AlphaFoldDB" id="A0A6C2YQV3"/>
<evidence type="ECO:0000259" key="15">
    <source>
        <dbReference type="PROSITE" id="PS50113"/>
    </source>
</evidence>
<dbReference type="CDD" id="cd00130">
    <property type="entry name" value="PAS"/>
    <property type="match status" value="2"/>
</dbReference>
<evidence type="ECO:0000259" key="12">
    <source>
        <dbReference type="PROSITE" id="PS50109"/>
    </source>
</evidence>
<evidence type="ECO:0000259" key="13">
    <source>
        <dbReference type="PROSITE" id="PS50110"/>
    </source>
</evidence>
<dbReference type="InterPro" id="IPR035965">
    <property type="entry name" value="PAS-like_dom_sf"/>
</dbReference>
<dbReference type="SUPFAM" id="SSF55874">
    <property type="entry name" value="ATPase domain of HSP90 chaperone/DNA topoisomerase II/histidine kinase"/>
    <property type="match status" value="1"/>
</dbReference>
<dbReference type="InParanoid" id="A0A6C2YQV3"/>
<dbReference type="GO" id="GO:0005524">
    <property type="term" value="F:ATP binding"/>
    <property type="evidence" value="ECO:0007669"/>
    <property type="project" value="UniProtKB-KW"/>
</dbReference>
<evidence type="ECO:0000256" key="7">
    <source>
        <dbReference type="ARBA" id="ARBA00022840"/>
    </source>
</evidence>
<feature type="modified residue" description="4-aspartylphosphate" evidence="11">
    <location>
        <position position="66"/>
    </location>
</feature>
<evidence type="ECO:0000313" key="17">
    <source>
        <dbReference type="Proteomes" id="UP000464378"/>
    </source>
</evidence>
<dbReference type="InterPro" id="IPR050482">
    <property type="entry name" value="Sensor_HK_TwoCompSys"/>
</dbReference>
<dbReference type="Pfam" id="PF13426">
    <property type="entry name" value="PAS_9"/>
    <property type="match status" value="1"/>
</dbReference>
<evidence type="ECO:0000259" key="14">
    <source>
        <dbReference type="PROSITE" id="PS50112"/>
    </source>
</evidence>
<evidence type="ECO:0000256" key="6">
    <source>
        <dbReference type="ARBA" id="ARBA00022777"/>
    </source>
</evidence>
<reference evidence="16" key="1">
    <citation type="submission" date="2019-04" db="EMBL/GenBank/DDBJ databases">
        <authorList>
            <consortium name="Science for Life Laboratories"/>
        </authorList>
    </citation>
    <scope>NUCLEOTIDE SEQUENCE</scope>
    <source>
        <strain evidence="16">MBLW1</strain>
    </source>
</reference>
<dbReference type="SMART" id="SM00387">
    <property type="entry name" value="HATPase_c"/>
    <property type="match status" value="1"/>
</dbReference>
<dbReference type="InterPro" id="IPR003594">
    <property type="entry name" value="HATPase_dom"/>
</dbReference>
<dbReference type="Pfam" id="PF07730">
    <property type="entry name" value="HisKA_3"/>
    <property type="match status" value="1"/>
</dbReference>
<gene>
    <name evidence="16" type="ORF">GMBLW1_04210</name>
</gene>
<dbReference type="InterPro" id="IPR036890">
    <property type="entry name" value="HATPase_C_sf"/>
</dbReference>
<keyword evidence="8" id="KW-0902">Two-component regulatory system</keyword>
<dbReference type="InterPro" id="IPR011006">
    <property type="entry name" value="CheY-like_superfamily"/>
</dbReference>
<dbReference type="Pfam" id="PF00072">
    <property type="entry name" value="Response_reg"/>
    <property type="match status" value="1"/>
</dbReference>
<dbReference type="SMART" id="SM00091">
    <property type="entry name" value="PAS"/>
    <property type="match status" value="2"/>
</dbReference>
<accession>A0A6C2YQV3</accession>
<comment type="function">
    <text evidence="9">Putative oxygen sensor; modulates the activity of FixJ, a transcriptional activator of nitrogen fixation fixK gene. FixL probably acts as a kinase that phosphorylates FixJ.</text>
</comment>
<evidence type="ECO:0000256" key="5">
    <source>
        <dbReference type="ARBA" id="ARBA00022741"/>
    </source>
</evidence>
<dbReference type="Pfam" id="PF02518">
    <property type="entry name" value="HATPase_c"/>
    <property type="match status" value="1"/>
</dbReference>
<evidence type="ECO:0000256" key="8">
    <source>
        <dbReference type="ARBA" id="ARBA00023012"/>
    </source>
</evidence>
<dbReference type="EMBL" id="LR593887">
    <property type="protein sequence ID" value="VTS04446.1"/>
    <property type="molecule type" value="Genomic_DNA"/>
</dbReference>
<evidence type="ECO:0000256" key="1">
    <source>
        <dbReference type="ARBA" id="ARBA00000085"/>
    </source>
</evidence>
<dbReference type="PROSITE" id="PS50112">
    <property type="entry name" value="PAS"/>
    <property type="match status" value="1"/>
</dbReference>
<dbReference type="PROSITE" id="PS50110">
    <property type="entry name" value="RESPONSE_REGULATORY"/>
    <property type="match status" value="1"/>
</dbReference>
<keyword evidence="7" id="KW-0067">ATP-binding</keyword>
<name>A0A6C2YQV3_9BACT</name>
<dbReference type="SUPFAM" id="SSF52172">
    <property type="entry name" value="CheY-like"/>
    <property type="match status" value="1"/>
</dbReference>
<keyword evidence="4" id="KW-0808">Transferase</keyword>
<dbReference type="GO" id="GO:0046983">
    <property type="term" value="F:protein dimerization activity"/>
    <property type="evidence" value="ECO:0007669"/>
    <property type="project" value="InterPro"/>
</dbReference>
<feature type="domain" description="Response regulatory" evidence="13">
    <location>
        <begin position="17"/>
        <end position="131"/>
    </location>
</feature>
<dbReference type="Proteomes" id="UP000464378">
    <property type="component" value="Chromosome"/>
</dbReference>
<dbReference type="EC" id="2.7.13.3" evidence="2"/>